<reference evidence="1 2" key="1">
    <citation type="journal article" date="2012" name="J. Bacteriol.">
        <title>Complete Genome Sequence of Burkholderia phenoliruptrix BR3459a (CLA1), a Heat-Tolerant, Nitrogen-Fixing Symbiont of Mimosa flocculosa.</title>
        <authorList>
            <person name="de Oliveira Cunha C."/>
            <person name="Goda Zuleta L.F."/>
            <person name="Paula de Almeida L.G."/>
            <person name="Prioli Ciapina L."/>
            <person name="Lustrino Borges W."/>
            <person name="Pitard R.M."/>
            <person name="Baldani J.I."/>
            <person name="Straliotto R."/>
            <person name="de Faria S.M."/>
            <person name="Hungria M."/>
            <person name="Sousa Cavada B."/>
            <person name="Mercante F.M."/>
            <person name="Ribeiro de Vasconcelos A.T."/>
        </authorList>
    </citation>
    <scope>NUCLEOTIDE SEQUENCE [LARGE SCALE GENOMIC DNA]</scope>
    <source>
        <strain evidence="1 2">BR3459a</strain>
        <plasmid evidence="1 2">pSYMBR3459</plasmid>
    </source>
</reference>
<dbReference type="HOGENOM" id="CLU_2714641_0_0_4"/>
<name>K0E2Q5_9BURK</name>
<evidence type="ECO:0000313" key="1">
    <source>
        <dbReference type="EMBL" id="AFT90059.1"/>
    </source>
</evidence>
<dbReference type="PATRIC" id="fig|1229205.11.peg.6741"/>
<organism evidence="1 2">
    <name type="scientific">Paraburkholderia phenoliruptrix BR3459a</name>
    <dbReference type="NCBI Taxonomy" id="1229205"/>
    <lineage>
        <taxon>Bacteria</taxon>
        <taxon>Pseudomonadati</taxon>
        <taxon>Pseudomonadota</taxon>
        <taxon>Betaproteobacteria</taxon>
        <taxon>Burkholderiales</taxon>
        <taxon>Burkholderiaceae</taxon>
        <taxon>Paraburkholderia</taxon>
    </lineage>
</organism>
<sequence>MHPDNCATSSDGQGVARHSALLAHAFLAAGPSTGRTMHDPPLAGRDTAAPGSLRRLAFVSTADVSAAGRHRF</sequence>
<gene>
    <name evidence="1" type="ORF">BUPH_08343</name>
</gene>
<proteinExistence type="predicted"/>
<dbReference type="KEGG" id="bpx:BUPH_08343"/>
<geneLocation type="plasmid" evidence="1 2">
    <name>pSYMBR3459</name>
</geneLocation>
<protein>
    <submittedName>
        <fullName evidence="1">Uncharacterized protein</fullName>
    </submittedName>
</protein>
<dbReference type="EMBL" id="CP003865">
    <property type="protein sequence ID" value="AFT90059.1"/>
    <property type="molecule type" value="Genomic_DNA"/>
</dbReference>
<evidence type="ECO:0000313" key="2">
    <source>
        <dbReference type="Proteomes" id="UP000010105"/>
    </source>
</evidence>
<accession>K0E2Q5</accession>
<dbReference type="Proteomes" id="UP000010105">
    <property type="component" value="Plasmid pSYMBR3459"/>
</dbReference>
<dbReference type="AlphaFoldDB" id="K0E2Q5"/>
<keyword evidence="1" id="KW-0614">Plasmid</keyword>